<gene>
    <name evidence="3" type="ORF">PL2TA16_00075</name>
</gene>
<dbReference type="EMBL" id="AUSV01000096">
    <property type="protein sequence ID" value="ESP91665.1"/>
    <property type="molecule type" value="Genomic_DNA"/>
</dbReference>
<dbReference type="InterPro" id="IPR000591">
    <property type="entry name" value="DEP_dom"/>
</dbReference>
<dbReference type="Pfam" id="PF05593">
    <property type="entry name" value="RHS_repeat"/>
    <property type="match status" value="1"/>
</dbReference>
<sequence length="917" mass="101884">MAFLWLLKERKIDDTHSNLLIENSYNLLTGLKVSQTDLDSGTWTYDYNAFGDLIKQTDANGNVQTFGYDGFGRKTSHDVNGARVATWVYDTDKKHRLAYEYTSDWSKGYIYDEFGRNVASVTDFDSTAIDCKNIANVSYEPSSKDVRISSDLASVDSSQCVVQLTTFDEFGRVFQQFDDYRRLKQRNEYIEAQGVHFTYRAGQVVTKKEAREGANGTIYYLHSHEDRAGRVTHYNKGRFAMSVGYSDTGFVSSLAVQGSYGYIQSHSYQFDGLGNLTTRALSSDGGQVEISRFGYDDLNRVIKVNGETEFAYTANGNLTTKSGWTQHYEDAKPHAISKRVKGSQIEVFDYDSNGNQTSAVMTNNGSTVYQRDVVYSARNKATHITVNGELVQFSYDTNNRRYKRVERNKTIYYVGALEIVKESGTEALSAQTYIRRNIGNDAVKTYHEHGQESMQWLFTDHQGSVVAVVNNSGKLLKRFSYDVFGKQSEVLMPNNDIDKLNWALETGLFWTVASNQRAYTGHEPVKFGDDSRIIHMNGRIYDADTGRFMQTDPFVQAPSNLQNYNRYSYVLNNPLSFTDPSGYLFKKLLKVTMKLDGSWFIHRFLNKNPLLRSIVNVALNFVPGCTAWCSAVFSAQSSFVETGSLGKAFQSGLTTYATAWAFNQIGDAFGAKTGFWKQGGIAHLGAHALTGGIISDVQGGNFGHGFWSAGLTKGAQVSGIVNMDNDILGTVQSMVISGTISKLTGGKFANAAVTGAFQYLYNAKGKSFAKSGKNLLEWLVGGRNLTPQQRAAEYGQSLMDAGFSAEEATKRANKKYITYTAEDLDNPGKIYAGRCSGSCDMTEQQILDKRAAGHHRNLSPLKTDKVTTSYPAIRGREQQVIDALKEAGIGTKQINGVGPRNKKAAFYREAADKEFGN</sequence>
<evidence type="ECO:0000313" key="3">
    <source>
        <dbReference type="EMBL" id="ESP91665.1"/>
    </source>
</evidence>
<dbReference type="Proteomes" id="UP000017820">
    <property type="component" value="Unassembled WGS sequence"/>
</dbReference>
<dbReference type="InterPro" id="IPR050708">
    <property type="entry name" value="T6SS_VgrG/RHS"/>
</dbReference>
<evidence type="ECO:0000256" key="1">
    <source>
        <dbReference type="ARBA" id="ARBA00022737"/>
    </source>
</evidence>
<feature type="domain" description="DEP" evidence="2">
    <location>
        <begin position="771"/>
        <end position="831"/>
    </location>
</feature>
<dbReference type="GO" id="GO:0035556">
    <property type="term" value="P:intracellular signal transduction"/>
    <property type="evidence" value="ECO:0007669"/>
    <property type="project" value="InterPro"/>
</dbReference>
<dbReference type="InterPro" id="IPR031325">
    <property type="entry name" value="RHS_repeat"/>
</dbReference>
<name>V4HLF3_PSEL2</name>
<dbReference type="NCBIfam" id="TIGR03696">
    <property type="entry name" value="Rhs_assc_core"/>
    <property type="match status" value="1"/>
</dbReference>
<reference evidence="3 4" key="1">
    <citation type="submission" date="2013-07" db="EMBL/GenBank/DDBJ databases">
        <title>Draft genome sequence of Pseudoalteromonas luteoviolacea 2ta16.</title>
        <authorList>
            <person name="Allen E.E."/>
            <person name="Azam F."/>
            <person name="Podell S."/>
        </authorList>
    </citation>
    <scope>NUCLEOTIDE SEQUENCE [LARGE SCALE GENOMIC DNA]</scope>
    <source>
        <strain evidence="3 4">2ta16</strain>
    </source>
</reference>
<protein>
    <submittedName>
        <fullName evidence="3">RHS repeat-associated core domain protein</fullName>
    </submittedName>
</protein>
<keyword evidence="1" id="KW-0677">Repeat</keyword>
<dbReference type="PROSITE" id="PS50186">
    <property type="entry name" value="DEP"/>
    <property type="match status" value="1"/>
</dbReference>
<dbReference type="InterPro" id="IPR056823">
    <property type="entry name" value="TEN-like_YD-shell"/>
</dbReference>
<dbReference type="Pfam" id="PF25023">
    <property type="entry name" value="TEN_YD-shell"/>
    <property type="match status" value="1"/>
</dbReference>
<dbReference type="RefSeq" id="WP_023400888.1">
    <property type="nucleotide sequence ID" value="NZ_AUSV01000096.1"/>
</dbReference>
<evidence type="ECO:0000259" key="2">
    <source>
        <dbReference type="PROSITE" id="PS50186"/>
    </source>
</evidence>
<proteinExistence type="predicted"/>
<organism evidence="3 4">
    <name type="scientific">Pseudoalteromonas luteoviolacea (strain 2ta16)</name>
    <dbReference type="NCBI Taxonomy" id="1353533"/>
    <lineage>
        <taxon>Bacteria</taxon>
        <taxon>Pseudomonadati</taxon>
        <taxon>Pseudomonadota</taxon>
        <taxon>Gammaproteobacteria</taxon>
        <taxon>Alteromonadales</taxon>
        <taxon>Pseudoalteromonadaceae</taxon>
        <taxon>Pseudoalteromonas</taxon>
    </lineage>
</organism>
<evidence type="ECO:0000313" key="4">
    <source>
        <dbReference type="Proteomes" id="UP000017820"/>
    </source>
</evidence>
<dbReference type="AlphaFoldDB" id="V4HLF3"/>
<dbReference type="PATRIC" id="fig|1353533.3.peg.4036"/>
<accession>V4HLF3</accession>
<comment type="caution">
    <text evidence="3">The sequence shown here is derived from an EMBL/GenBank/DDBJ whole genome shotgun (WGS) entry which is preliminary data.</text>
</comment>
<dbReference type="PANTHER" id="PTHR32305">
    <property type="match status" value="1"/>
</dbReference>
<dbReference type="PANTHER" id="PTHR32305:SF15">
    <property type="entry name" value="PROTEIN RHSA-RELATED"/>
    <property type="match status" value="1"/>
</dbReference>
<dbReference type="Gene3D" id="2.180.10.10">
    <property type="entry name" value="RHS repeat-associated core"/>
    <property type="match status" value="2"/>
</dbReference>
<dbReference type="NCBIfam" id="TIGR01643">
    <property type="entry name" value="YD_repeat_2x"/>
    <property type="match status" value="1"/>
</dbReference>
<dbReference type="InterPro" id="IPR006530">
    <property type="entry name" value="YD"/>
</dbReference>
<dbReference type="InterPro" id="IPR022385">
    <property type="entry name" value="Rhs_assc_core"/>
</dbReference>